<evidence type="ECO:0000256" key="3">
    <source>
        <dbReference type="ARBA" id="ARBA00023163"/>
    </source>
</evidence>
<dbReference type="PRINTS" id="PR00455">
    <property type="entry name" value="HTHTETR"/>
</dbReference>
<name>A0A344L751_9PSEU</name>
<proteinExistence type="predicted"/>
<organism evidence="6 7">
    <name type="scientific">Amycolatopsis albispora</name>
    <dbReference type="NCBI Taxonomy" id="1804986"/>
    <lineage>
        <taxon>Bacteria</taxon>
        <taxon>Bacillati</taxon>
        <taxon>Actinomycetota</taxon>
        <taxon>Actinomycetes</taxon>
        <taxon>Pseudonocardiales</taxon>
        <taxon>Pseudonocardiaceae</taxon>
        <taxon>Amycolatopsis</taxon>
    </lineage>
</organism>
<evidence type="ECO:0000256" key="1">
    <source>
        <dbReference type="ARBA" id="ARBA00023015"/>
    </source>
</evidence>
<evidence type="ECO:0000256" key="4">
    <source>
        <dbReference type="PROSITE-ProRule" id="PRU00335"/>
    </source>
</evidence>
<accession>A0A344L751</accession>
<dbReference type="OrthoDB" id="9795011at2"/>
<keyword evidence="3" id="KW-0804">Transcription</keyword>
<feature type="DNA-binding region" description="H-T-H motif" evidence="4">
    <location>
        <begin position="28"/>
        <end position="47"/>
    </location>
</feature>
<dbReference type="KEGG" id="aab:A4R43_16210"/>
<dbReference type="PANTHER" id="PTHR30055">
    <property type="entry name" value="HTH-TYPE TRANSCRIPTIONAL REGULATOR RUTR"/>
    <property type="match status" value="1"/>
</dbReference>
<dbReference type="InterPro" id="IPR049445">
    <property type="entry name" value="TetR_SbtR-like_C"/>
</dbReference>
<sequence length="178" mass="19698">MRADARRNYERIVAVARELFAEKGTDVPLDEVVKRAEVGAGTLYRHFPQRDALVEAVYRGEIEALADYGRELAAEAAPEKIMPLWFQEQVRFFTRKKGLTVALKASLDRDREVFAWAHAVLHEVAAEVLAAAGEHVRSDVTNVDLLRLGHGLCVATEQATPEEAGRLLDIVVGGLRPA</sequence>
<dbReference type="AlphaFoldDB" id="A0A344L751"/>
<dbReference type="PROSITE" id="PS50977">
    <property type="entry name" value="HTH_TETR_2"/>
    <property type="match status" value="1"/>
</dbReference>
<dbReference type="PANTHER" id="PTHR30055:SF234">
    <property type="entry name" value="HTH-TYPE TRANSCRIPTIONAL REGULATOR BETI"/>
    <property type="match status" value="1"/>
</dbReference>
<protein>
    <recommendedName>
        <fullName evidence="5">HTH tetR-type domain-containing protein</fullName>
    </recommendedName>
</protein>
<dbReference type="GO" id="GO:0000976">
    <property type="term" value="F:transcription cis-regulatory region binding"/>
    <property type="evidence" value="ECO:0007669"/>
    <property type="project" value="TreeGrafter"/>
</dbReference>
<reference evidence="6 7" key="1">
    <citation type="submission" date="2016-04" db="EMBL/GenBank/DDBJ databases">
        <title>Complete genome sequence and analysis of deep-sea sediment isolate, Amycolatopsis sp. WP1.</title>
        <authorList>
            <person name="Wang H."/>
            <person name="Chen S."/>
            <person name="Wu Q."/>
        </authorList>
    </citation>
    <scope>NUCLEOTIDE SEQUENCE [LARGE SCALE GENOMIC DNA]</scope>
    <source>
        <strain evidence="6 7">WP1</strain>
    </source>
</reference>
<dbReference type="Proteomes" id="UP000250434">
    <property type="component" value="Chromosome"/>
</dbReference>
<keyword evidence="7" id="KW-1185">Reference proteome</keyword>
<dbReference type="Pfam" id="PF00440">
    <property type="entry name" value="TetR_N"/>
    <property type="match status" value="1"/>
</dbReference>
<evidence type="ECO:0000313" key="7">
    <source>
        <dbReference type="Proteomes" id="UP000250434"/>
    </source>
</evidence>
<feature type="domain" description="HTH tetR-type" evidence="5">
    <location>
        <begin position="6"/>
        <end position="65"/>
    </location>
</feature>
<dbReference type="Gene3D" id="1.10.357.10">
    <property type="entry name" value="Tetracycline Repressor, domain 2"/>
    <property type="match status" value="1"/>
</dbReference>
<evidence type="ECO:0000259" key="5">
    <source>
        <dbReference type="PROSITE" id="PS50977"/>
    </source>
</evidence>
<dbReference type="InterPro" id="IPR009057">
    <property type="entry name" value="Homeodomain-like_sf"/>
</dbReference>
<dbReference type="RefSeq" id="WP_113693113.1">
    <property type="nucleotide sequence ID" value="NZ_CP015163.1"/>
</dbReference>
<keyword evidence="1" id="KW-0805">Transcription regulation</keyword>
<gene>
    <name evidence="6" type="ORF">A4R43_16210</name>
</gene>
<dbReference type="Pfam" id="PF21597">
    <property type="entry name" value="TetR_C_43"/>
    <property type="match status" value="1"/>
</dbReference>
<evidence type="ECO:0000256" key="2">
    <source>
        <dbReference type="ARBA" id="ARBA00023125"/>
    </source>
</evidence>
<dbReference type="InterPro" id="IPR001647">
    <property type="entry name" value="HTH_TetR"/>
</dbReference>
<evidence type="ECO:0000313" key="6">
    <source>
        <dbReference type="EMBL" id="AXB43875.1"/>
    </source>
</evidence>
<dbReference type="InterPro" id="IPR050109">
    <property type="entry name" value="HTH-type_TetR-like_transc_reg"/>
</dbReference>
<dbReference type="GO" id="GO:0003700">
    <property type="term" value="F:DNA-binding transcription factor activity"/>
    <property type="evidence" value="ECO:0007669"/>
    <property type="project" value="TreeGrafter"/>
</dbReference>
<dbReference type="EMBL" id="CP015163">
    <property type="protein sequence ID" value="AXB43875.1"/>
    <property type="molecule type" value="Genomic_DNA"/>
</dbReference>
<keyword evidence="2 4" id="KW-0238">DNA-binding</keyword>
<dbReference type="SUPFAM" id="SSF46689">
    <property type="entry name" value="Homeodomain-like"/>
    <property type="match status" value="1"/>
</dbReference>